<dbReference type="SUPFAM" id="SSF52218">
    <property type="entry name" value="Flavoproteins"/>
    <property type="match status" value="1"/>
</dbReference>
<evidence type="ECO:0000313" key="3">
    <source>
        <dbReference type="EMBL" id="OGC15759.1"/>
    </source>
</evidence>
<dbReference type="PIRSF" id="PIRSF005243">
    <property type="entry name" value="ROO"/>
    <property type="match status" value="1"/>
</dbReference>
<organism evidence="3 4">
    <name type="scientific">candidate division WOR-1 bacterium RIFOXYB2_FULL_36_35</name>
    <dbReference type="NCBI Taxonomy" id="1802578"/>
    <lineage>
        <taxon>Bacteria</taxon>
        <taxon>Bacillati</taxon>
        <taxon>Saganbacteria</taxon>
    </lineage>
</organism>
<dbReference type="GO" id="GO:0016491">
    <property type="term" value="F:oxidoreductase activity"/>
    <property type="evidence" value="ECO:0007669"/>
    <property type="project" value="InterPro"/>
</dbReference>
<dbReference type="InterPro" id="IPR016440">
    <property type="entry name" value="Rubredoxin-O_OxRdtase"/>
</dbReference>
<dbReference type="InterPro" id="IPR029039">
    <property type="entry name" value="Flavoprotein-like_sf"/>
</dbReference>
<gene>
    <name evidence="3" type="ORF">A2290_05415</name>
</gene>
<dbReference type="CDD" id="cd07709">
    <property type="entry name" value="flavodiiron_proteins_MBL-fold"/>
    <property type="match status" value="1"/>
</dbReference>
<keyword evidence="3" id="KW-0378">Hydrolase</keyword>
<dbReference type="GO" id="GO:0009055">
    <property type="term" value="F:electron transfer activity"/>
    <property type="evidence" value="ECO:0007669"/>
    <property type="project" value="InterPro"/>
</dbReference>
<dbReference type="Gene3D" id="3.40.50.360">
    <property type="match status" value="1"/>
</dbReference>
<dbReference type="InterPro" id="IPR008254">
    <property type="entry name" value="Flavodoxin/NO_synth"/>
</dbReference>
<dbReference type="Gene3D" id="3.60.15.10">
    <property type="entry name" value="Ribonuclease Z/Hydroxyacylglutathione hydrolase-like"/>
    <property type="match status" value="1"/>
</dbReference>
<comment type="caution">
    <text evidence="3">The sequence shown here is derived from an EMBL/GenBank/DDBJ whole genome shotgun (WGS) entry which is preliminary data.</text>
</comment>
<dbReference type="GO" id="GO:0016787">
    <property type="term" value="F:hydrolase activity"/>
    <property type="evidence" value="ECO:0007669"/>
    <property type="project" value="UniProtKB-KW"/>
</dbReference>
<dbReference type="InterPro" id="IPR036866">
    <property type="entry name" value="RibonucZ/Hydroxyglut_hydro"/>
</dbReference>
<sequence>MKEQEIKKDIHYVGAPDSERGLFDELIPLPDGTSYNAYLIKGSEKTALLDTVDPSKEKILIENLKKLKIDHIDYIVSHHCEQDHSGSIPTILEIYKEAKVVTNPKCKVMLIDHLSIPEEKFIAINDRETISIGGKTLEFIYIPWVHWPETMSTYIKEDKILFSCDFFGSHIGIGDIFINDEKHVYNSAKRYYAEIMMPFRTNIKNNLEKIKDLEIEMICPSHGPVYTKPSFIIDAYKDWISDTTKNEVVIPYVSMHGSTSIMADYLTENLEKRGIRAKPFDLAKMDLGELAMALVDATTIIIGSPTVLAGPHPLAIYATYLVNALRPKTKFISIIGSYGWGGRMVDQLKGMVNNLKVEIIDPVIIKGIPKKEDFGMLDDLISKIETKHKEIQVI</sequence>
<accession>A0A1F4S5T3</accession>
<feature type="domain" description="Flavodoxin-like" evidence="2">
    <location>
        <begin position="248"/>
        <end position="394"/>
    </location>
</feature>
<evidence type="ECO:0000256" key="1">
    <source>
        <dbReference type="ARBA" id="ARBA00007121"/>
    </source>
</evidence>
<comment type="similarity">
    <text evidence="1">In the N-terminal section; belongs to the zinc metallo-hydrolase group 3 family.</text>
</comment>
<dbReference type="PANTHER" id="PTHR43717">
    <property type="entry name" value="ANAEROBIC NITRIC OXIDE REDUCTASE FLAVORUBREDOXIN"/>
    <property type="match status" value="1"/>
</dbReference>
<dbReference type="EMBL" id="MEUA01000017">
    <property type="protein sequence ID" value="OGC15759.1"/>
    <property type="molecule type" value="Genomic_DNA"/>
</dbReference>
<dbReference type="GO" id="GO:0046872">
    <property type="term" value="F:metal ion binding"/>
    <property type="evidence" value="ECO:0007669"/>
    <property type="project" value="InterPro"/>
</dbReference>
<evidence type="ECO:0000313" key="4">
    <source>
        <dbReference type="Proteomes" id="UP000177905"/>
    </source>
</evidence>
<dbReference type="AlphaFoldDB" id="A0A1F4S5T3"/>
<dbReference type="PANTHER" id="PTHR43717:SF1">
    <property type="entry name" value="ANAEROBIC NITRIC OXIDE REDUCTASE FLAVORUBREDOXIN"/>
    <property type="match status" value="1"/>
</dbReference>
<reference evidence="3 4" key="1">
    <citation type="journal article" date="2016" name="Nat. Commun.">
        <title>Thousands of microbial genomes shed light on interconnected biogeochemical processes in an aquifer system.</title>
        <authorList>
            <person name="Anantharaman K."/>
            <person name="Brown C.T."/>
            <person name="Hug L.A."/>
            <person name="Sharon I."/>
            <person name="Castelle C.J."/>
            <person name="Probst A.J."/>
            <person name="Thomas B.C."/>
            <person name="Singh A."/>
            <person name="Wilkins M.J."/>
            <person name="Karaoz U."/>
            <person name="Brodie E.L."/>
            <person name="Williams K.H."/>
            <person name="Hubbard S.S."/>
            <person name="Banfield J.F."/>
        </authorList>
    </citation>
    <scope>NUCLEOTIDE SEQUENCE [LARGE SCALE GENOMIC DNA]</scope>
</reference>
<dbReference type="SMART" id="SM00849">
    <property type="entry name" value="Lactamase_B"/>
    <property type="match status" value="1"/>
</dbReference>
<dbReference type="InterPro" id="IPR001279">
    <property type="entry name" value="Metallo-B-lactamas"/>
</dbReference>
<dbReference type="GO" id="GO:0010181">
    <property type="term" value="F:FMN binding"/>
    <property type="evidence" value="ECO:0007669"/>
    <property type="project" value="InterPro"/>
</dbReference>
<name>A0A1F4S5T3_UNCSA</name>
<dbReference type="InterPro" id="IPR045761">
    <property type="entry name" value="ODP_dom"/>
</dbReference>
<dbReference type="PROSITE" id="PS50902">
    <property type="entry name" value="FLAVODOXIN_LIKE"/>
    <property type="match status" value="1"/>
</dbReference>
<dbReference type="Proteomes" id="UP000177905">
    <property type="component" value="Unassembled WGS sequence"/>
</dbReference>
<dbReference type="SUPFAM" id="SSF56281">
    <property type="entry name" value="Metallo-hydrolase/oxidoreductase"/>
    <property type="match status" value="1"/>
</dbReference>
<dbReference type="Pfam" id="PF19583">
    <property type="entry name" value="ODP"/>
    <property type="match status" value="1"/>
</dbReference>
<evidence type="ECO:0000259" key="2">
    <source>
        <dbReference type="PROSITE" id="PS50902"/>
    </source>
</evidence>
<proteinExistence type="inferred from homology"/>
<protein>
    <submittedName>
        <fullName evidence="3">MBL fold hydrolase</fullName>
    </submittedName>
</protein>